<dbReference type="AlphaFoldDB" id="A0A7J8LL22"/>
<accession>A0A7J8LL22</accession>
<protein>
    <submittedName>
        <fullName evidence="1">Uncharacterized protein</fullName>
    </submittedName>
</protein>
<evidence type="ECO:0000313" key="2">
    <source>
        <dbReference type="Proteomes" id="UP000593572"/>
    </source>
</evidence>
<dbReference type="Proteomes" id="UP000593572">
    <property type="component" value="Unassembled WGS sequence"/>
</dbReference>
<dbReference type="EMBL" id="JABEZX010000004">
    <property type="protein sequence ID" value="MBA0553131.1"/>
    <property type="molecule type" value="Genomic_DNA"/>
</dbReference>
<sequence>MAKCMVTNFTEIHWFEEPPQSARSLIK</sequence>
<evidence type="ECO:0000313" key="1">
    <source>
        <dbReference type="EMBL" id="MBA0553131.1"/>
    </source>
</evidence>
<reference evidence="1 2" key="1">
    <citation type="journal article" date="2019" name="Genome Biol. Evol.">
        <title>Insights into the evolution of the New World diploid cottons (Gossypium, subgenus Houzingenia) based on genome sequencing.</title>
        <authorList>
            <person name="Grover C.E."/>
            <person name="Arick M.A. 2nd"/>
            <person name="Thrash A."/>
            <person name="Conover J.L."/>
            <person name="Sanders W.S."/>
            <person name="Peterson D.G."/>
            <person name="Frelichowski J.E."/>
            <person name="Scheffler J.A."/>
            <person name="Scheffler B.E."/>
            <person name="Wendel J.F."/>
        </authorList>
    </citation>
    <scope>NUCLEOTIDE SEQUENCE [LARGE SCALE GENOMIC DNA]</scope>
    <source>
        <strain evidence="1">157</strain>
        <tissue evidence="1">Leaf</tissue>
    </source>
</reference>
<keyword evidence="2" id="KW-1185">Reference proteome</keyword>
<name>A0A7J8LL22_9ROSI</name>
<gene>
    <name evidence="1" type="ORF">Golob_012342</name>
</gene>
<proteinExistence type="predicted"/>
<organism evidence="1 2">
    <name type="scientific">Gossypium lobatum</name>
    <dbReference type="NCBI Taxonomy" id="34289"/>
    <lineage>
        <taxon>Eukaryota</taxon>
        <taxon>Viridiplantae</taxon>
        <taxon>Streptophyta</taxon>
        <taxon>Embryophyta</taxon>
        <taxon>Tracheophyta</taxon>
        <taxon>Spermatophyta</taxon>
        <taxon>Magnoliopsida</taxon>
        <taxon>eudicotyledons</taxon>
        <taxon>Gunneridae</taxon>
        <taxon>Pentapetalae</taxon>
        <taxon>rosids</taxon>
        <taxon>malvids</taxon>
        <taxon>Malvales</taxon>
        <taxon>Malvaceae</taxon>
        <taxon>Malvoideae</taxon>
        <taxon>Gossypium</taxon>
    </lineage>
</organism>
<feature type="non-terminal residue" evidence="1">
    <location>
        <position position="27"/>
    </location>
</feature>
<comment type="caution">
    <text evidence="1">The sequence shown here is derived from an EMBL/GenBank/DDBJ whole genome shotgun (WGS) entry which is preliminary data.</text>
</comment>